<feature type="transmembrane region" description="Helical" evidence="1">
    <location>
        <begin position="223"/>
        <end position="239"/>
    </location>
</feature>
<gene>
    <name evidence="2" type="ORF">EVX74_018045</name>
</gene>
<evidence type="ECO:0000313" key="2">
    <source>
        <dbReference type="EMBL" id="QXR09383.1"/>
    </source>
</evidence>
<sequence length="244" mass="28515">MVFRVGVGKKIGGFNFFLGKTLSTGSSTKRTTTNTKQASPKPKVLTAQEIKDREFQDFLLRCESDVNENIMEFFRLNGYDPLRLQRSKIDLDDLFYEDDSYQEFAELVLTTKEAIEKVVYSGDTGIQAKRDISDKFFVLKGFINRYKQRDHINPKYAFLKEPEFIKLESTQLPIPKQTLLHNEYLILIWHKVKLILLWGGIFFTPYIFAWFTLGKKFSKKSRVIAFSWLAFVMLIILFRKNSSS</sequence>
<keyword evidence="1" id="KW-1133">Transmembrane helix</keyword>
<evidence type="ECO:0000313" key="3">
    <source>
        <dbReference type="Proteomes" id="UP000293391"/>
    </source>
</evidence>
<feature type="transmembrane region" description="Helical" evidence="1">
    <location>
        <begin position="194"/>
        <end position="211"/>
    </location>
</feature>
<geneLocation type="plasmid" evidence="2 3">
    <name>pAL_065-4</name>
</geneLocation>
<dbReference type="EMBL" id="CP078048">
    <property type="protein sequence ID" value="QXR09383.1"/>
    <property type="molecule type" value="Genomic_DNA"/>
</dbReference>
<keyword evidence="1" id="KW-0472">Membrane</keyword>
<reference evidence="2" key="3">
    <citation type="submission" date="2021-06" db="EMBL/GenBank/DDBJ databases">
        <authorList>
            <person name="Diorio-Toth L."/>
        </authorList>
    </citation>
    <scope>NUCLEOTIDE SEQUENCE</scope>
    <source>
        <strain evidence="2">AL_065</strain>
        <plasmid evidence="2">pAL_065-4</plasmid>
    </source>
</reference>
<dbReference type="RefSeq" id="WP_129717869.1">
    <property type="nucleotide sequence ID" value="NZ_CP078048.1"/>
</dbReference>
<name>A0AAJ4P749_ACILW</name>
<evidence type="ECO:0000256" key="1">
    <source>
        <dbReference type="SAM" id="Phobius"/>
    </source>
</evidence>
<reference evidence="2" key="2">
    <citation type="journal article" date="2019" name="Nat. Commun.">
        <title>Spatiotemporal dynamics of multidrug resistant bacteria on intensive care unit surfaces.</title>
        <authorList>
            <person name="D'Souza A.W."/>
            <person name="Potter R.F."/>
            <person name="Wallace M."/>
            <person name="Shupe A."/>
            <person name="Patel S."/>
            <person name="Sun X."/>
            <person name="Gul D."/>
            <person name="Kwon J.H."/>
            <person name="Andleeb S."/>
            <person name="Burnham C.D."/>
            <person name="Dantas G."/>
        </authorList>
    </citation>
    <scope>NUCLEOTIDE SEQUENCE</scope>
    <source>
        <strain evidence="2">AL_065</strain>
    </source>
</reference>
<dbReference type="Proteomes" id="UP000293391">
    <property type="component" value="Plasmid pAL_065-4"/>
</dbReference>
<organism evidence="2 3">
    <name type="scientific">Acinetobacter lwoffii</name>
    <dbReference type="NCBI Taxonomy" id="28090"/>
    <lineage>
        <taxon>Bacteria</taxon>
        <taxon>Pseudomonadati</taxon>
        <taxon>Pseudomonadota</taxon>
        <taxon>Gammaproteobacteria</taxon>
        <taxon>Moraxellales</taxon>
        <taxon>Moraxellaceae</taxon>
        <taxon>Acinetobacter</taxon>
    </lineage>
</organism>
<reference evidence="2" key="1">
    <citation type="submission" date="2018-10" db="EMBL/GenBank/DDBJ databases">
        <authorList>
            <person name="D'Souza A.W."/>
            <person name="Potter R.F."/>
            <person name="Wallace M."/>
            <person name="Shupe A."/>
            <person name="Patel S."/>
            <person name="Sun S."/>
            <person name="Gul D."/>
            <person name="Kwon J.H."/>
            <person name="Andleeb S."/>
            <person name="Burnham C.-A.D."/>
            <person name="Dantas G."/>
        </authorList>
    </citation>
    <scope>NUCLEOTIDE SEQUENCE</scope>
    <source>
        <strain evidence="2">AL_065</strain>
        <plasmid evidence="2">pAL_065-4</plasmid>
    </source>
</reference>
<proteinExistence type="predicted"/>
<keyword evidence="1" id="KW-0812">Transmembrane</keyword>
<protein>
    <submittedName>
        <fullName evidence="2">Uncharacterized protein</fullName>
    </submittedName>
</protein>
<keyword evidence="2" id="KW-0614">Plasmid</keyword>
<dbReference type="AlphaFoldDB" id="A0AAJ4P749"/>
<accession>A0AAJ4P749</accession>